<dbReference type="EMBL" id="JPIU01000037">
    <property type="protein sequence ID" value="KIO45739.1"/>
    <property type="molecule type" value="Genomic_DNA"/>
</dbReference>
<evidence type="ECO:0000259" key="1">
    <source>
        <dbReference type="Pfam" id="PF13201"/>
    </source>
</evidence>
<keyword evidence="3" id="KW-0858">Xylan degradation</keyword>
<keyword evidence="3" id="KW-0326">Glycosidase</keyword>
<evidence type="ECO:0000313" key="5">
    <source>
        <dbReference type="Proteomes" id="UP000031980"/>
    </source>
</evidence>
<proteinExistence type="predicted"/>
<name>A0A0C3RIF5_9PORP</name>
<dbReference type="OrthoDB" id="1007466at2"/>
<evidence type="ECO:0000313" key="4">
    <source>
        <dbReference type="Proteomes" id="UP000031937"/>
    </source>
</evidence>
<evidence type="ECO:0000313" key="2">
    <source>
        <dbReference type="EMBL" id="KIO43575.1"/>
    </source>
</evidence>
<keyword evidence="5" id="KW-1185">Reference proteome</keyword>
<dbReference type="InterPro" id="IPR038653">
    <property type="entry name" value="Put_CMD_sf"/>
</dbReference>
<dbReference type="EMBL" id="JPIT01000031">
    <property type="protein sequence ID" value="KIO43575.1"/>
    <property type="molecule type" value="Genomic_DNA"/>
</dbReference>
<sequence length="332" mass="37024">MRRIKGCFTSRVLKGILCLNFVLWGVAVGKAQDSSHIKSIPFGDMDNWLVRVIEESFVIGGKTKTLHEIAPADTIRGAIAYRHSSQSPWRTSNVMAHVSGITKCSNTVFPEKRGEGQCARLETRMENCKVFGIVNITVLASGTIFLGEMLEPIKDTKNPQAKLNMGIPFTERPLTMVFDYKMKTNGDPDRIKAPGFGRTTKVPGKDCAEVFIILQKRWEDEKGNVHAKRIATGVERFSETTPDWVNNHSIKLIYGDASKDSGFQPYMDLIPADNYQYCLNSKGKSVPIIEEGWGDPDDTPTHLILKISSSHGEAYVGSLGNTFWVDNVRFAY</sequence>
<organism evidence="3 5">
    <name type="scientific">Sanguibacteroides justesenii</name>
    <dbReference type="NCBI Taxonomy" id="1547597"/>
    <lineage>
        <taxon>Bacteria</taxon>
        <taxon>Pseudomonadati</taxon>
        <taxon>Bacteroidota</taxon>
        <taxon>Bacteroidia</taxon>
        <taxon>Bacteroidales</taxon>
        <taxon>Porphyromonadaceae</taxon>
        <taxon>Sanguibacteroides</taxon>
    </lineage>
</organism>
<protein>
    <submittedName>
        <fullName evidence="3">Glycoside hydrolase xylanase</fullName>
    </submittedName>
</protein>
<feature type="domain" description="Putative carbohydrate metabolism" evidence="1">
    <location>
        <begin position="84"/>
        <end position="217"/>
    </location>
</feature>
<comment type="caution">
    <text evidence="3">The sequence shown here is derived from an EMBL/GenBank/DDBJ whole genome shotgun (WGS) entry which is preliminary data.</text>
</comment>
<keyword evidence="3" id="KW-0378">Hydrolase</keyword>
<dbReference type="GO" id="GO:0016798">
    <property type="term" value="F:hydrolase activity, acting on glycosyl bonds"/>
    <property type="evidence" value="ECO:0007669"/>
    <property type="project" value="UniProtKB-KW"/>
</dbReference>
<dbReference type="GO" id="GO:0045493">
    <property type="term" value="P:xylan catabolic process"/>
    <property type="evidence" value="ECO:0007669"/>
    <property type="project" value="UniProtKB-KW"/>
</dbReference>
<dbReference type="Proteomes" id="UP000031937">
    <property type="component" value="Unassembled WGS sequence"/>
</dbReference>
<dbReference type="Gene3D" id="2.60.120.890">
    <property type="entry name" value="BT2081, beta-jelly-roll domain"/>
    <property type="match status" value="1"/>
</dbReference>
<dbReference type="Proteomes" id="UP000031980">
    <property type="component" value="Unassembled WGS sequence"/>
</dbReference>
<reference evidence="2 4" key="2">
    <citation type="submission" date="2014-07" db="EMBL/GenBank/DDBJ databases">
        <title>Porphyromonadaceae bacterium OUH 334697 = ATCC BAA-2682 = DSM 28341 draft genome.</title>
        <authorList>
            <person name="Sydenham T.V."/>
            <person name="Hasman H."/>
            <person name="Justesen U.S."/>
        </authorList>
    </citation>
    <scope>NUCLEOTIDE SEQUENCE [LARGE SCALE GENOMIC DNA]</scope>
    <source>
        <strain evidence="2 4">OUH 334697</strain>
    </source>
</reference>
<dbReference type="AlphaFoldDB" id="A0A0C3RIF5"/>
<dbReference type="RefSeq" id="WP_041503777.1">
    <property type="nucleotide sequence ID" value="NZ_JPIT01000031.1"/>
</dbReference>
<dbReference type="Pfam" id="PF13201">
    <property type="entry name" value="PCMD"/>
    <property type="match status" value="1"/>
</dbReference>
<dbReference type="InterPro" id="IPR025112">
    <property type="entry name" value="PCMD"/>
</dbReference>
<keyword evidence="3" id="KW-0119">Carbohydrate metabolism</keyword>
<reference evidence="3 5" key="1">
    <citation type="submission" date="2014-07" db="EMBL/GenBank/DDBJ databases">
        <title>Porphyromonadaceae bacterium OUH 308042 = ATCC BAA-2681 = DSM 28342 draft genome.</title>
        <authorList>
            <person name="Sydenham T.V."/>
            <person name="Hasman H."/>
            <person name="Justensen U.S."/>
        </authorList>
    </citation>
    <scope>NUCLEOTIDE SEQUENCE [LARGE SCALE GENOMIC DNA]</scope>
    <source>
        <strain evidence="3 5">OUH 308042</strain>
    </source>
</reference>
<keyword evidence="3" id="KW-0624">Polysaccharide degradation</keyword>
<accession>A0A0C3RIF5</accession>
<evidence type="ECO:0000313" key="3">
    <source>
        <dbReference type="EMBL" id="KIO45739.1"/>
    </source>
</evidence>
<gene>
    <name evidence="3" type="ORF">BA92_04585</name>
    <name evidence="2" type="ORF">IE90_10645</name>
</gene>